<accession>A0A3B1BDY5</accession>
<keyword evidence="2" id="KW-0418">Kinase</keyword>
<dbReference type="InterPro" id="IPR052028">
    <property type="entry name" value="HipA_Ser/Thr_kinase"/>
</dbReference>
<dbReference type="EMBL" id="UOFY01000028">
    <property type="protein sequence ID" value="VAX08610.1"/>
    <property type="molecule type" value="Genomic_DNA"/>
</dbReference>
<sequence>MRTDRDAVVWTRCGDAPLKMGRFTMTTTECRFSYEADYISSSLPGLGVLYKPDFVGTTTIGWKRSPYFDFLPQLQTLIPPASDDNFQRQLILSYLAQQDQTPEPGFQSDWAILMVSGHGGIGHLDVFNDDKQARNWYANNRPTELFPIKNEFGFSLKEFLTWLDDSAGGTLLETLGPTPSVGGAIPKLLLSIPRDGWDGRIGLPTRGAVEGRTDVVLKFEKNTYPGIVELEALALELHREAGFDVPRYWTAQINGIPAIAIERYDRDSKGKPLFTETLYSVLATGDSRISNHYSSSYDAIGNAIDRSPIPIVSEPMQAKLHLLKRLLMSFASGNGDLHLENLSLVQCGEHICFSPVYDPTPMRAYSRHNMLSVMPFGNYGEMNASDMPIDFTHAVLSLSKNLGVNRNALKEMLEEVLHVSRNYEQRVQSLLTLPIDNKVQLSKIIQTMRSKLMAIISV</sequence>
<keyword evidence="1" id="KW-0808">Transferase</keyword>
<name>A0A3B1BDY5_9ZZZZ</name>
<gene>
    <name evidence="4" type="ORF">MNBD_GAMMA25-866</name>
</gene>
<dbReference type="PANTHER" id="PTHR37419">
    <property type="entry name" value="SERINE/THREONINE-PROTEIN KINASE TOXIN HIPA"/>
    <property type="match status" value="1"/>
</dbReference>
<dbReference type="AlphaFoldDB" id="A0A3B1BDY5"/>
<proteinExistence type="predicted"/>
<protein>
    <recommendedName>
        <fullName evidence="3">HipA-like C-terminal domain-containing protein</fullName>
    </recommendedName>
</protein>
<feature type="domain" description="HipA-like C-terminal" evidence="3">
    <location>
        <begin position="180"/>
        <end position="417"/>
    </location>
</feature>
<dbReference type="Pfam" id="PF07804">
    <property type="entry name" value="HipA_C"/>
    <property type="match status" value="1"/>
</dbReference>
<dbReference type="GO" id="GO:0005829">
    <property type="term" value="C:cytosol"/>
    <property type="evidence" value="ECO:0007669"/>
    <property type="project" value="TreeGrafter"/>
</dbReference>
<organism evidence="4">
    <name type="scientific">hydrothermal vent metagenome</name>
    <dbReference type="NCBI Taxonomy" id="652676"/>
    <lineage>
        <taxon>unclassified sequences</taxon>
        <taxon>metagenomes</taxon>
        <taxon>ecological metagenomes</taxon>
    </lineage>
</organism>
<evidence type="ECO:0000313" key="4">
    <source>
        <dbReference type="EMBL" id="VAX08610.1"/>
    </source>
</evidence>
<dbReference type="InterPro" id="IPR012893">
    <property type="entry name" value="HipA-like_C"/>
</dbReference>
<dbReference type="GO" id="GO:0004674">
    <property type="term" value="F:protein serine/threonine kinase activity"/>
    <property type="evidence" value="ECO:0007669"/>
    <property type="project" value="TreeGrafter"/>
</dbReference>
<evidence type="ECO:0000256" key="2">
    <source>
        <dbReference type="ARBA" id="ARBA00022777"/>
    </source>
</evidence>
<reference evidence="4" key="1">
    <citation type="submission" date="2018-06" db="EMBL/GenBank/DDBJ databases">
        <authorList>
            <person name="Zhirakovskaya E."/>
        </authorList>
    </citation>
    <scope>NUCLEOTIDE SEQUENCE</scope>
</reference>
<evidence type="ECO:0000256" key="1">
    <source>
        <dbReference type="ARBA" id="ARBA00022679"/>
    </source>
</evidence>
<evidence type="ECO:0000259" key="3">
    <source>
        <dbReference type="Pfam" id="PF07804"/>
    </source>
</evidence>